<gene>
    <name evidence="6" type="ORF">I3517_28975</name>
</gene>
<feature type="domain" description="Sigma-54 factor interaction" evidence="5">
    <location>
        <begin position="363"/>
        <end position="480"/>
    </location>
</feature>
<dbReference type="AlphaFoldDB" id="A0A8I1A5Z7"/>
<keyword evidence="1" id="KW-0547">Nucleotide-binding</keyword>
<dbReference type="InterPro" id="IPR029016">
    <property type="entry name" value="GAF-like_dom_sf"/>
</dbReference>
<keyword evidence="2" id="KW-0067">ATP-binding</keyword>
<dbReference type="InterPro" id="IPR009057">
    <property type="entry name" value="Homeodomain-like_sf"/>
</dbReference>
<dbReference type="PRINTS" id="PR01590">
    <property type="entry name" value="HTHFIS"/>
</dbReference>
<dbReference type="Gene3D" id="1.10.8.60">
    <property type="match status" value="1"/>
</dbReference>
<dbReference type="EMBL" id="JAECSB010000093">
    <property type="protein sequence ID" value="MBH5146645.1"/>
    <property type="molecule type" value="Genomic_DNA"/>
</dbReference>
<dbReference type="GO" id="GO:0043565">
    <property type="term" value="F:sequence-specific DNA binding"/>
    <property type="evidence" value="ECO:0007669"/>
    <property type="project" value="InterPro"/>
</dbReference>
<dbReference type="InterPro" id="IPR058031">
    <property type="entry name" value="AAA_lid_NorR"/>
</dbReference>
<sequence>MRVSDAVVQSWARSVRYGLSPTKVVPSTDHSCEMDARLISVAAGVLNSRLQNLHSGQACLFLTNGAGVILHQWSGDSSLMAQLAKLDVEPGFLVSETTLGTTSGSTLITRTPTFVRGPEHFGDQFSRFTSAGAVITHPVLRKVVGSVNLICRFRDTSPMALSWVCEIVSEIERELLEAATKSEQLLMQGFILENRDSRHPVVAVSEQTVVTNAAAARMLGSVDQLLLWEFASKIVTDPKAASAPLVLGDGITVDVRCRSIMNEKSIAGVVMNLKRVSATSRPQRSAPTIPGLVGTGQRWTTMCERIDRATKSSLLLIGDAGVGKTAVVCAIAGPGPVIVDALDAQQASDWLDELDSNMSAGDRTIVIKHIDRLPSPLIAPVAVLLTRHQNTARVMATSTVWPHDGHQSDDVLARFVSPVHVPPLSERIEDLPALVNHFTELYRRTDRPVRWMSDALQALSRIEWPENVAGLERIVTRMVSNTEFEYIGARDLPAQLAAQTSRRRLRGLERAEVTAIIDALHDAGGNKHKAAEFLGIARSTLYRKMRTLGIDLEESTF</sequence>
<keyword evidence="4" id="KW-0804">Transcription</keyword>
<dbReference type="GO" id="GO:0005524">
    <property type="term" value="F:ATP binding"/>
    <property type="evidence" value="ECO:0007669"/>
    <property type="project" value="UniProtKB-KW"/>
</dbReference>
<evidence type="ECO:0000256" key="4">
    <source>
        <dbReference type="ARBA" id="ARBA00023163"/>
    </source>
</evidence>
<evidence type="ECO:0000313" key="7">
    <source>
        <dbReference type="Proteomes" id="UP000627573"/>
    </source>
</evidence>
<dbReference type="SUPFAM" id="SSF52540">
    <property type="entry name" value="P-loop containing nucleoside triphosphate hydrolases"/>
    <property type="match status" value="1"/>
</dbReference>
<name>A0A8I1A5Z7_RHOER</name>
<keyword evidence="3" id="KW-0805">Transcription regulation</keyword>
<keyword evidence="7" id="KW-1185">Reference proteome</keyword>
<organism evidence="6 7">
    <name type="scientific">Rhodococcus erythropolis</name>
    <name type="common">Arthrobacter picolinophilus</name>
    <dbReference type="NCBI Taxonomy" id="1833"/>
    <lineage>
        <taxon>Bacteria</taxon>
        <taxon>Bacillati</taxon>
        <taxon>Actinomycetota</taxon>
        <taxon>Actinomycetes</taxon>
        <taxon>Mycobacteriales</taxon>
        <taxon>Nocardiaceae</taxon>
        <taxon>Rhodococcus</taxon>
        <taxon>Rhodococcus erythropolis group</taxon>
    </lineage>
</organism>
<dbReference type="Pfam" id="PF02954">
    <property type="entry name" value="HTH_8"/>
    <property type="match status" value="1"/>
</dbReference>
<dbReference type="Gene3D" id="3.30.450.40">
    <property type="match status" value="1"/>
</dbReference>
<dbReference type="InterPro" id="IPR002197">
    <property type="entry name" value="HTH_Fis"/>
</dbReference>
<evidence type="ECO:0000313" key="6">
    <source>
        <dbReference type="EMBL" id="MBH5146645.1"/>
    </source>
</evidence>
<accession>A0A8I1A5Z7</accession>
<evidence type="ECO:0000259" key="5">
    <source>
        <dbReference type="PROSITE" id="PS50045"/>
    </source>
</evidence>
<comment type="caution">
    <text evidence="6">The sequence shown here is derived from an EMBL/GenBank/DDBJ whole genome shotgun (WGS) entry which is preliminary data.</text>
</comment>
<dbReference type="InterPro" id="IPR027417">
    <property type="entry name" value="P-loop_NTPase"/>
</dbReference>
<dbReference type="Gene3D" id="3.40.50.300">
    <property type="entry name" value="P-loop containing nucleotide triphosphate hydrolases"/>
    <property type="match status" value="1"/>
</dbReference>
<protein>
    <submittedName>
        <fullName evidence="6">Fis family transcriptional regulator</fullName>
    </submittedName>
</protein>
<dbReference type="Proteomes" id="UP000627573">
    <property type="component" value="Unassembled WGS sequence"/>
</dbReference>
<proteinExistence type="predicted"/>
<dbReference type="PROSITE" id="PS50045">
    <property type="entry name" value="SIGMA54_INTERACT_4"/>
    <property type="match status" value="1"/>
</dbReference>
<dbReference type="PANTHER" id="PTHR32071">
    <property type="entry name" value="TRANSCRIPTIONAL REGULATORY PROTEIN"/>
    <property type="match status" value="1"/>
</dbReference>
<dbReference type="SUPFAM" id="SSF46689">
    <property type="entry name" value="Homeodomain-like"/>
    <property type="match status" value="1"/>
</dbReference>
<dbReference type="GO" id="GO:0006355">
    <property type="term" value="P:regulation of DNA-templated transcription"/>
    <property type="evidence" value="ECO:0007669"/>
    <property type="project" value="InterPro"/>
</dbReference>
<evidence type="ECO:0000256" key="1">
    <source>
        <dbReference type="ARBA" id="ARBA00022741"/>
    </source>
</evidence>
<dbReference type="Pfam" id="PF25601">
    <property type="entry name" value="AAA_lid_14"/>
    <property type="match status" value="1"/>
</dbReference>
<dbReference type="InterPro" id="IPR002078">
    <property type="entry name" value="Sigma_54_int"/>
</dbReference>
<dbReference type="Gene3D" id="1.10.10.60">
    <property type="entry name" value="Homeodomain-like"/>
    <property type="match status" value="1"/>
</dbReference>
<reference evidence="6 7" key="1">
    <citation type="submission" date="2020-12" db="EMBL/GenBank/DDBJ databases">
        <title>Draft genome sequence of furan degrading bacterial strain FUR100.</title>
        <authorList>
            <person name="Woiski C."/>
        </authorList>
    </citation>
    <scope>NUCLEOTIDE SEQUENCE [LARGE SCALE GENOMIC DNA]</scope>
    <source>
        <strain evidence="6 7">FUR100</strain>
    </source>
</reference>
<evidence type="ECO:0000256" key="3">
    <source>
        <dbReference type="ARBA" id="ARBA00023015"/>
    </source>
</evidence>
<evidence type="ECO:0000256" key="2">
    <source>
        <dbReference type="ARBA" id="ARBA00022840"/>
    </source>
</evidence>